<dbReference type="Gene3D" id="2.30.110.10">
    <property type="entry name" value="Electron Transport, Fmn-binding Protein, Chain A"/>
    <property type="match status" value="1"/>
</dbReference>
<dbReference type="KEGG" id="abas:ACPOL_4009"/>
<name>A0A2Z5G2G7_9BACT</name>
<evidence type="ECO:0000313" key="1">
    <source>
        <dbReference type="EMBL" id="AXC13288.1"/>
    </source>
</evidence>
<evidence type="ECO:0000313" key="2">
    <source>
        <dbReference type="Proteomes" id="UP000253606"/>
    </source>
</evidence>
<sequence>MSIARRVKDSLKDLLLGKVRPPEKFFLGQDGEQKEVAVWLHGMGAPRDVTNRHSMASALPLTICVAFDKDTFLSKRSLKGLSLRFCEREGDCRLLGTIGLKHNGISIPTNGPTLYFFRVASAHSYCLPRLHLWMSYLQQAYRNWRQPLPPGTMTLSSVDMRARDILFICPRLIDLGSAEENSRGNMFPLNVMGQLDESYFGFGLKDDKSPAHLVERAGRIALSTVPMRHGDLAYKLGPNHSKKNGIEWEELPFPTKPSPKFGVPVPEFALRVREMEVEVSRKLGSHIFFVVRVIADQRFAEDQEWCVVHGHYQTWRLKSRPSEFASSLAEDARIKRGMISSGGHI</sequence>
<gene>
    <name evidence="1" type="ORF">ACPOL_4009</name>
</gene>
<reference evidence="1 2" key="1">
    <citation type="journal article" date="2018" name="Front. Microbiol.">
        <title>Hydrolytic Capabilities as a Key to Environmental Success: Chitinolytic and Cellulolytic Acidobacteria From Acidic Sub-arctic Soils and Boreal Peatlands.</title>
        <authorList>
            <person name="Belova S.E."/>
            <person name="Ravin N.V."/>
            <person name="Pankratov T.A."/>
            <person name="Rakitin A.L."/>
            <person name="Ivanova A.A."/>
            <person name="Beletsky A.V."/>
            <person name="Mardanov A.V."/>
            <person name="Sinninghe Damste J.S."/>
            <person name="Dedysh S.N."/>
        </authorList>
    </citation>
    <scope>NUCLEOTIDE SEQUENCE [LARGE SCALE GENOMIC DNA]</scope>
    <source>
        <strain evidence="1 2">SBC82</strain>
    </source>
</reference>
<dbReference type="OrthoDB" id="9794638at2"/>
<proteinExistence type="predicted"/>
<protein>
    <submittedName>
        <fullName evidence="1">Uncharacterized protein</fullName>
    </submittedName>
</protein>
<dbReference type="RefSeq" id="WP_114208319.1">
    <property type="nucleotide sequence ID" value="NZ_CP030840.1"/>
</dbReference>
<keyword evidence="2" id="KW-1185">Reference proteome</keyword>
<dbReference type="InterPro" id="IPR012349">
    <property type="entry name" value="Split_barrel_FMN-bd"/>
</dbReference>
<dbReference type="SUPFAM" id="SSF50475">
    <property type="entry name" value="FMN-binding split barrel"/>
    <property type="match status" value="1"/>
</dbReference>
<organism evidence="1 2">
    <name type="scientific">Acidisarcina polymorpha</name>
    <dbReference type="NCBI Taxonomy" id="2211140"/>
    <lineage>
        <taxon>Bacteria</taxon>
        <taxon>Pseudomonadati</taxon>
        <taxon>Acidobacteriota</taxon>
        <taxon>Terriglobia</taxon>
        <taxon>Terriglobales</taxon>
        <taxon>Acidobacteriaceae</taxon>
        <taxon>Acidisarcina</taxon>
    </lineage>
</organism>
<dbReference type="EMBL" id="CP030840">
    <property type="protein sequence ID" value="AXC13288.1"/>
    <property type="molecule type" value="Genomic_DNA"/>
</dbReference>
<accession>A0A2Z5G2G7</accession>
<dbReference type="AlphaFoldDB" id="A0A2Z5G2G7"/>
<dbReference type="Proteomes" id="UP000253606">
    <property type="component" value="Chromosome"/>
</dbReference>